<protein>
    <submittedName>
        <fullName evidence="2">Glycosyltransferase family 25 protein</fullName>
    </submittedName>
</protein>
<sequence length="252" mass="27609">MKALVINLASEAPRMAFMAGQLTRLGIAFERVDAITPDRLSPPSDHAYWQRGERPLRTTEMAALASHRIAWERVVAEDAPLLICEDDAVLHRDAPAFLRAVEGLPEAELVSLETRGRAKLIARAPHPQAPMHRLWQDRSGAAAYVLRPAGARRLLDRAAQAPGLADGILCAAYEVTAWQAVPALAVQLDHCAALGLTPPIETESSIDREARPKAAKSAGQKLRRVRGQLRMGLRQLRRLPGAERRVVPFATD</sequence>
<evidence type="ECO:0000259" key="1">
    <source>
        <dbReference type="Pfam" id="PF01755"/>
    </source>
</evidence>
<name>A0A8F6TZ56_9RHOB</name>
<dbReference type="KEGG" id="gce:KYE46_03870"/>
<dbReference type="AlphaFoldDB" id="A0A8F6TZ56"/>
<proteinExistence type="predicted"/>
<feature type="domain" description="Glycosyl transferase family 25" evidence="1">
    <location>
        <begin position="2"/>
        <end position="162"/>
    </location>
</feature>
<dbReference type="Pfam" id="PF01755">
    <property type="entry name" value="Glyco_transf_25"/>
    <property type="match status" value="1"/>
</dbReference>
<dbReference type="Proteomes" id="UP000825009">
    <property type="component" value="Chromosome"/>
</dbReference>
<dbReference type="CDD" id="cd06532">
    <property type="entry name" value="Glyco_transf_25"/>
    <property type="match status" value="1"/>
</dbReference>
<evidence type="ECO:0000313" key="3">
    <source>
        <dbReference type="Proteomes" id="UP000825009"/>
    </source>
</evidence>
<reference evidence="2 3" key="1">
    <citation type="submission" date="2021-07" db="EMBL/GenBank/DDBJ databases">
        <title>A novel Jannaschia species isolated from marine dinoflagellate Ceratoperidinium margalefii.</title>
        <authorList>
            <person name="Jiang Y."/>
            <person name="Li Z."/>
        </authorList>
    </citation>
    <scope>NUCLEOTIDE SEQUENCE [LARGE SCALE GENOMIC DNA]</scope>
    <source>
        <strain evidence="2 3">J12C1-MA-4</strain>
    </source>
</reference>
<dbReference type="InterPro" id="IPR002654">
    <property type="entry name" value="Glyco_trans_25"/>
</dbReference>
<dbReference type="EMBL" id="CP079194">
    <property type="protein sequence ID" value="QXT40396.1"/>
    <property type="molecule type" value="Genomic_DNA"/>
</dbReference>
<gene>
    <name evidence="2" type="ORF">KYE46_03870</name>
</gene>
<keyword evidence="3" id="KW-1185">Reference proteome</keyword>
<dbReference type="RefSeq" id="WP_219003588.1">
    <property type="nucleotide sequence ID" value="NZ_CP079194.1"/>
</dbReference>
<organism evidence="2 3">
    <name type="scientific">Gymnodinialimonas ceratoperidinii</name>
    <dbReference type="NCBI Taxonomy" id="2856823"/>
    <lineage>
        <taxon>Bacteria</taxon>
        <taxon>Pseudomonadati</taxon>
        <taxon>Pseudomonadota</taxon>
        <taxon>Alphaproteobacteria</taxon>
        <taxon>Rhodobacterales</taxon>
        <taxon>Paracoccaceae</taxon>
        <taxon>Gymnodinialimonas</taxon>
    </lineage>
</organism>
<evidence type="ECO:0000313" key="2">
    <source>
        <dbReference type="EMBL" id="QXT40396.1"/>
    </source>
</evidence>
<accession>A0A8F6TZ56</accession>